<keyword evidence="1" id="KW-0472">Membrane</keyword>
<evidence type="ECO:0000256" key="1">
    <source>
        <dbReference type="SAM" id="Phobius"/>
    </source>
</evidence>
<gene>
    <name evidence="2" type="ORF">HJG52_00225</name>
</gene>
<dbReference type="AlphaFoldDB" id="A0A849HCL9"/>
<organism evidence="2 3">
    <name type="scientific">Knoellia koreensis</name>
    <dbReference type="NCBI Taxonomy" id="2730921"/>
    <lineage>
        <taxon>Bacteria</taxon>
        <taxon>Bacillati</taxon>
        <taxon>Actinomycetota</taxon>
        <taxon>Actinomycetes</taxon>
        <taxon>Micrococcales</taxon>
        <taxon>Intrasporangiaceae</taxon>
        <taxon>Knoellia</taxon>
    </lineage>
</organism>
<dbReference type="RefSeq" id="WP_171241591.1">
    <property type="nucleotide sequence ID" value="NZ_JABEPQ010000001.1"/>
</dbReference>
<name>A0A849HCL9_9MICO</name>
<accession>A0A849HCL9</accession>
<dbReference type="Proteomes" id="UP000588586">
    <property type="component" value="Unassembled WGS sequence"/>
</dbReference>
<keyword evidence="3" id="KW-1185">Reference proteome</keyword>
<proteinExistence type="predicted"/>
<evidence type="ECO:0000313" key="3">
    <source>
        <dbReference type="Proteomes" id="UP000588586"/>
    </source>
</evidence>
<evidence type="ECO:0000313" key="2">
    <source>
        <dbReference type="EMBL" id="NNM44434.1"/>
    </source>
</evidence>
<feature type="transmembrane region" description="Helical" evidence="1">
    <location>
        <begin position="26"/>
        <end position="43"/>
    </location>
</feature>
<reference evidence="2 3" key="1">
    <citation type="submission" date="2020-04" db="EMBL/GenBank/DDBJ databases">
        <title>Knoellia sp. isolate from air conditioner.</title>
        <authorList>
            <person name="Chea S."/>
            <person name="Kim D.-U."/>
        </authorList>
    </citation>
    <scope>NUCLEOTIDE SEQUENCE [LARGE SCALE GENOMIC DNA]</scope>
    <source>
        <strain evidence="2 3">DB2414S</strain>
    </source>
</reference>
<keyword evidence="1" id="KW-0812">Transmembrane</keyword>
<sequence>MSKLLIVVGAVIAVLGIVLIPLPGPGFLLLALGAVLQIVGLVLRRKA</sequence>
<dbReference type="EMBL" id="JABEPQ010000001">
    <property type="protein sequence ID" value="NNM44434.1"/>
    <property type="molecule type" value="Genomic_DNA"/>
</dbReference>
<protein>
    <submittedName>
        <fullName evidence="2">Uncharacterized protein</fullName>
    </submittedName>
</protein>
<keyword evidence="1" id="KW-1133">Transmembrane helix</keyword>
<comment type="caution">
    <text evidence="2">The sequence shown here is derived from an EMBL/GenBank/DDBJ whole genome shotgun (WGS) entry which is preliminary data.</text>
</comment>